<evidence type="ECO:0000256" key="1">
    <source>
        <dbReference type="SAM" id="SignalP"/>
    </source>
</evidence>
<keyword evidence="1" id="KW-0732">Signal</keyword>
<reference evidence="3 4" key="1">
    <citation type="submission" date="2015-05" db="EMBL/GenBank/DDBJ databases">
        <title>Genome sequencing project for genomic taxonomy and phylogenomics of Bacillus-like bacteria.</title>
        <authorList>
            <person name="Liu B."/>
            <person name="Wang J."/>
            <person name="Zhu Y."/>
            <person name="Liu G."/>
            <person name="Chen Q."/>
            <person name="Chen Z."/>
            <person name="Lan J."/>
            <person name="Che J."/>
            <person name="Ge C."/>
            <person name="Shi H."/>
            <person name="Pan Z."/>
            <person name="Liu X."/>
        </authorList>
    </citation>
    <scope>NUCLEOTIDE SEQUENCE [LARGE SCALE GENOMIC DNA]</scope>
    <source>
        <strain evidence="3 4">DSM 9885</strain>
    </source>
</reference>
<dbReference type="GeneID" id="87586638"/>
<organism evidence="3 4">
    <name type="scientific">Brevibacillus formosus</name>
    <dbReference type="NCBI Taxonomy" id="54913"/>
    <lineage>
        <taxon>Bacteria</taxon>
        <taxon>Bacillati</taxon>
        <taxon>Bacillota</taxon>
        <taxon>Bacilli</taxon>
        <taxon>Bacillales</taxon>
        <taxon>Paenibacillaceae</taxon>
        <taxon>Brevibacillus</taxon>
    </lineage>
</organism>
<dbReference type="EMBL" id="BJOL01000037">
    <property type="protein sequence ID" value="GED60965.1"/>
    <property type="molecule type" value="Genomic_DNA"/>
</dbReference>
<dbReference type="AlphaFoldDB" id="A0A837KNF7"/>
<keyword evidence="5" id="KW-1185">Reference proteome</keyword>
<gene>
    <name evidence="3" type="ORF">AA984_16370</name>
    <name evidence="2" type="ORF">BFO01nite_50970</name>
</gene>
<evidence type="ECO:0000313" key="3">
    <source>
        <dbReference type="EMBL" id="KLH98565.1"/>
    </source>
</evidence>
<dbReference type="OrthoDB" id="9914413at2"/>
<sequence>MKKWNLIASSLLAIPLLLAGQAGASAAEVSNKPSQAVVAMSSVTEVNINLDIYQNPIYDRLPGGNHTNLISYESTPGGISIDSRGRVIASSPGYYRVDVYSGGIQVYIFHFNVGPM</sequence>
<evidence type="ECO:0000313" key="5">
    <source>
        <dbReference type="Proteomes" id="UP000319498"/>
    </source>
</evidence>
<accession>A0A837KNF7</accession>
<reference evidence="2 5" key="2">
    <citation type="submission" date="2019-06" db="EMBL/GenBank/DDBJ databases">
        <title>Whole genome shotgun sequence of Brevibacillus formosus NBRC 15716.</title>
        <authorList>
            <person name="Hosoyama A."/>
            <person name="Uohara A."/>
            <person name="Ohji S."/>
            <person name="Ichikawa N."/>
        </authorList>
    </citation>
    <scope>NUCLEOTIDE SEQUENCE [LARGE SCALE GENOMIC DNA]</scope>
    <source>
        <strain evidence="2 5">NBRC 15716</strain>
    </source>
</reference>
<name>A0A837KNF7_9BACL</name>
<evidence type="ECO:0000313" key="4">
    <source>
        <dbReference type="Proteomes" id="UP000035218"/>
    </source>
</evidence>
<dbReference type="EMBL" id="LDCN01000004">
    <property type="protein sequence ID" value="KLH98565.1"/>
    <property type="molecule type" value="Genomic_DNA"/>
</dbReference>
<feature type="signal peptide" evidence="1">
    <location>
        <begin position="1"/>
        <end position="26"/>
    </location>
</feature>
<proteinExistence type="predicted"/>
<feature type="chain" id="PRO_5032673538" evidence="1">
    <location>
        <begin position="27"/>
        <end position="116"/>
    </location>
</feature>
<protein>
    <submittedName>
        <fullName evidence="3">Uncharacterized protein</fullName>
    </submittedName>
</protein>
<evidence type="ECO:0000313" key="2">
    <source>
        <dbReference type="EMBL" id="GED60965.1"/>
    </source>
</evidence>
<dbReference type="RefSeq" id="WP_047070989.1">
    <property type="nucleotide sequence ID" value="NZ_BJOL01000037.1"/>
</dbReference>
<comment type="caution">
    <text evidence="3">The sequence shown here is derived from an EMBL/GenBank/DDBJ whole genome shotgun (WGS) entry which is preliminary data.</text>
</comment>
<dbReference type="Proteomes" id="UP000319498">
    <property type="component" value="Unassembled WGS sequence"/>
</dbReference>
<dbReference type="Proteomes" id="UP000035218">
    <property type="component" value="Unassembled WGS sequence"/>
</dbReference>